<evidence type="ECO:0000259" key="2">
    <source>
        <dbReference type="SMART" id="SM00966"/>
    </source>
</evidence>
<dbReference type="GO" id="GO:0097351">
    <property type="term" value="F:toxin sequestering activity"/>
    <property type="evidence" value="ECO:0007669"/>
    <property type="project" value="InterPro"/>
</dbReference>
<protein>
    <recommendedName>
        <fullName evidence="2">SpoVT-AbrB domain-containing protein</fullName>
    </recommendedName>
</protein>
<dbReference type="InterPro" id="IPR039052">
    <property type="entry name" value="Antitox_PemI-like"/>
</dbReference>
<dbReference type="Gene3D" id="2.10.260.10">
    <property type="match status" value="1"/>
</dbReference>
<evidence type="ECO:0000313" key="4">
    <source>
        <dbReference type="Proteomes" id="UP000036045"/>
    </source>
</evidence>
<sequence>MVYNDKEGNQNKSSHDKKGGKHMTTLQKWGNSLAVRIPTHLAKNIGVDNGSEIELQLCDDGIMIRPAKTKPTLDDLLAKIKGRLNPHLDYDFGKPEGKEYI</sequence>
<name>A0A0J1INR9_NIACI</name>
<dbReference type="AlphaFoldDB" id="A0A0J1INR9"/>
<feature type="domain" description="SpoVT-AbrB" evidence="2">
    <location>
        <begin position="27"/>
        <end position="72"/>
    </location>
</feature>
<reference evidence="3 4" key="1">
    <citation type="submission" date="2015-05" db="EMBL/GenBank/DDBJ databases">
        <title>Whole genome sequence and identification of bacterial endophytes from Costus igneus.</title>
        <authorList>
            <person name="Lee Y.P."/>
            <person name="Gan H.M."/>
            <person name="Eng W."/>
            <person name="Wheatley M.S."/>
            <person name="Caraballo A."/>
            <person name="Polter S."/>
            <person name="Savka M.A."/>
            <person name="Hudson A.O."/>
        </authorList>
    </citation>
    <scope>NUCLEOTIDE SEQUENCE [LARGE SCALE GENOMIC DNA]</scope>
    <source>
        <strain evidence="3 4">RIT379</strain>
    </source>
</reference>
<dbReference type="SUPFAM" id="SSF89447">
    <property type="entry name" value="AbrB/MazE/MraZ-like"/>
    <property type="match status" value="1"/>
</dbReference>
<gene>
    <name evidence="3" type="ORF">ABW02_05590</name>
</gene>
<feature type="region of interest" description="Disordered" evidence="1">
    <location>
        <begin position="1"/>
        <end position="23"/>
    </location>
</feature>
<dbReference type="PATRIC" id="fig|1397.4.peg.3226"/>
<dbReference type="GO" id="GO:0003677">
    <property type="term" value="F:DNA binding"/>
    <property type="evidence" value="ECO:0007669"/>
    <property type="project" value="InterPro"/>
</dbReference>
<dbReference type="Proteomes" id="UP000036045">
    <property type="component" value="Unassembled WGS sequence"/>
</dbReference>
<accession>A0A0J1INR9</accession>
<organism evidence="3 4">
    <name type="scientific">Niallia circulans</name>
    <name type="common">Bacillus circulans</name>
    <dbReference type="NCBI Taxonomy" id="1397"/>
    <lineage>
        <taxon>Bacteria</taxon>
        <taxon>Bacillati</taxon>
        <taxon>Bacillota</taxon>
        <taxon>Bacilli</taxon>
        <taxon>Bacillales</taxon>
        <taxon>Bacillaceae</taxon>
        <taxon>Niallia</taxon>
    </lineage>
</organism>
<dbReference type="InterPro" id="IPR037914">
    <property type="entry name" value="SpoVT-AbrB_sf"/>
</dbReference>
<dbReference type="SMART" id="SM00966">
    <property type="entry name" value="SpoVT_AbrB"/>
    <property type="match status" value="1"/>
</dbReference>
<evidence type="ECO:0000256" key="1">
    <source>
        <dbReference type="SAM" id="MobiDB-lite"/>
    </source>
</evidence>
<dbReference type="PANTHER" id="PTHR40516:SF1">
    <property type="entry name" value="ANTITOXIN CHPS-RELATED"/>
    <property type="match status" value="1"/>
</dbReference>
<dbReference type="PANTHER" id="PTHR40516">
    <property type="entry name" value="ANTITOXIN CHPS-RELATED"/>
    <property type="match status" value="1"/>
</dbReference>
<proteinExistence type="predicted"/>
<evidence type="ECO:0000313" key="3">
    <source>
        <dbReference type="EMBL" id="KLV27622.1"/>
    </source>
</evidence>
<dbReference type="InterPro" id="IPR007159">
    <property type="entry name" value="SpoVT-AbrB_dom"/>
</dbReference>
<dbReference type="EMBL" id="LDPH01000003">
    <property type="protein sequence ID" value="KLV27622.1"/>
    <property type="molecule type" value="Genomic_DNA"/>
</dbReference>
<feature type="compositionally biased region" description="Basic and acidic residues" evidence="1">
    <location>
        <begin position="1"/>
        <end position="17"/>
    </location>
</feature>
<comment type="caution">
    <text evidence="3">The sequence shown here is derived from an EMBL/GenBank/DDBJ whole genome shotgun (WGS) entry which is preliminary data.</text>
</comment>
<keyword evidence="4" id="KW-1185">Reference proteome</keyword>
<dbReference type="Pfam" id="PF04014">
    <property type="entry name" value="MazE_antitoxin"/>
    <property type="match status" value="1"/>
</dbReference>